<feature type="compositionally biased region" description="Acidic residues" evidence="3">
    <location>
        <begin position="756"/>
        <end position="766"/>
    </location>
</feature>
<dbReference type="InterPro" id="IPR050216">
    <property type="entry name" value="LRR_domain-containing"/>
</dbReference>
<keyword evidence="2" id="KW-0677">Repeat</keyword>
<gene>
    <name evidence="4" type="ORF">C6Y56_02610</name>
</gene>
<evidence type="ECO:0000256" key="2">
    <source>
        <dbReference type="ARBA" id="ARBA00022737"/>
    </source>
</evidence>
<evidence type="ECO:0008006" key="6">
    <source>
        <dbReference type="Google" id="ProtNLM"/>
    </source>
</evidence>
<dbReference type="Gene3D" id="3.80.10.10">
    <property type="entry name" value="Ribonuclease Inhibitor"/>
    <property type="match status" value="1"/>
</dbReference>
<evidence type="ECO:0000256" key="1">
    <source>
        <dbReference type="ARBA" id="ARBA00022614"/>
    </source>
</evidence>
<keyword evidence="1" id="KW-0433">Leucine-rich repeat</keyword>
<sequence>MQESNVSANPVAFAIDELAMLSAPRSLADYRIPASTLLGDADAQGIRMYKGRQFVAVADGHFVQVVLDAGSGLLRATQARELNPSGPLLKPDGEGRFWLALDSSDSRNRLARTDSIHRRTAELVHRVGYSVDDFSEITMTRVLAVSGMDEALARDFPIHSRSLAVLQETLRRFSLDRKIQIFFTQLQHPDPLVRAQLDPQLLALLKSRKGDLAERDRALLFQDHERAFELDCDENTLQMRRSFPELTKTVAEALWQDASASDRLYVHSHPGMTRQMAEDAQLAMRDVRLARACEGIYLDSVSSFDSDRLALHMIGLLAQWPSTVRIEIRHNAKVATAVGDVQAPFLHVLVRQDSGYVIDSPEGASAKDMNDLYSSVWLRLLPVQRQALGVLDGGGQALRQLVRLQPLPSRQVVSEVLEMAPRPVSVDPAALQYAQTGGLRGGADNDPTSAKSVVDSVRELYPQLKDEEVTAFINRRLKNDPSGVIQRLEKEFAMLREELAIWSAGESSPHSQSSGWSSAPTLVEQRQAREQFSKLLQDIWQRKSISRWEYGDYHFSADVDFSGELPRLSTRFEYVTELILTAKNPEARIGPFLDSFPNVQYLMVNGVKMEDLAPGIFQMRELRQLTLNGCSLRLSEATAEGLGRIETLTLLNLSQNPLTVAPHVGFMQDLTELMLHDANLSNVPSGVGTLKELEILTLQNNNIVDVGDELFDILDTQNLFIGLVGNPLNNASRERIDQYLDRSSMDRKIEIKVEESFSDSEYESDSSESGFGTDSSSS</sequence>
<dbReference type="AlphaFoldDB" id="A0A7Z3C287"/>
<organism evidence="4 5">
    <name type="scientific">Pseudomonas fluorescens</name>
    <dbReference type="NCBI Taxonomy" id="294"/>
    <lineage>
        <taxon>Bacteria</taxon>
        <taxon>Pseudomonadati</taxon>
        <taxon>Pseudomonadota</taxon>
        <taxon>Gammaproteobacteria</taxon>
        <taxon>Pseudomonadales</taxon>
        <taxon>Pseudomonadaceae</taxon>
        <taxon>Pseudomonas</taxon>
    </lineage>
</organism>
<dbReference type="PANTHER" id="PTHR48051">
    <property type="match status" value="1"/>
</dbReference>
<reference evidence="4 5" key="1">
    <citation type="submission" date="2018-03" db="EMBL/GenBank/DDBJ databases">
        <title>Complete genome sequence of Pseudomonas fluorescens sp. G7.</title>
        <authorList>
            <person name="Gao C.-H."/>
            <person name="Li Z."/>
            <person name="Cai P."/>
        </authorList>
    </citation>
    <scope>NUCLEOTIDE SEQUENCE [LARGE SCALE GENOMIC DNA]</scope>
    <source>
        <strain evidence="4 5">G7</strain>
    </source>
</reference>
<accession>A0A7Z3C287</accession>
<dbReference type="SUPFAM" id="SSF52058">
    <property type="entry name" value="L domain-like"/>
    <property type="match status" value="1"/>
</dbReference>
<dbReference type="InterPro" id="IPR032675">
    <property type="entry name" value="LRR_dom_sf"/>
</dbReference>
<dbReference type="PANTHER" id="PTHR48051:SF1">
    <property type="entry name" value="RAS SUPPRESSOR PROTEIN 1"/>
    <property type="match status" value="1"/>
</dbReference>
<dbReference type="EMBL" id="CP027561">
    <property type="protein sequence ID" value="QJP93526.1"/>
    <property type="molecule type" value="Genomic_DNA"/>
</dbReference>
<feature type="region of interest" description="Disordered" evidence="3">
    <location>
        <begin position="756"/>
        <end position="778"/>
    </location>
</feature>
<dbReference type="Proteomes" id="UP000501669">
    <property type="component" value="Chromosome"/>
</dbReference>
<name>A0A7Z3C287_PSEFL</name>
<proteinExistence type="predicted"/>
<protein>
    <recommendedName>
        <fullName evidence="6">Leucine-rich repeat domain-containing protein</fullName>
    </recommendedName>
</protein>
<feature type="compositionally biased region" description="Low complexity" evidence="3">
    <location>
        <begin position="767"/>
        <end position="778"/>
    </location>
</feature>
<dbReference type="GO" id="GO:0005737">
    <property type="term" value="C:cytoplasm"/>
    <property type="evidence" value="ECO:0007669"/>
    <property type="project" value="TreeGrafter"/>
</dbReference>
<evidence type="ECO:0000256" key="3">
    <source>
        <dbReference type="SAM" id="MobiDB-lite"/>
    </source>
</evidence>
<evidence type="ECO:0000313" key="4">
    <source>
        <dbReference type="EMBL" id="QJP93526.1"/>
    </source>
</evidence>
<evidence type="ECO:0000313" key="5">
    <source>
        <dbReference type="Proteomes" id="UP000501669"/>
    </source>
</evidence>